<feature type="compositionally biased region" description="Low complexity" evidence="1">
    <location>
        <begin position="86"/>
        <end position="98"/>
    </location>
</feature>
<gene>
    <name evidence="3" type="ORF">ABXS05_27100</name>
</gene>
<dbReference type="InterPro" id="IPR009273">
    <property type="entry name" value="DUF930"/>
</dbReference>
<dbReference type="Pfam" id="PF06059">
    <property type="entry name" value="DUF930"/>
    <property type="match status" value="1"/>
</dbReference>
<keyword evidence="4" id="KW-1185">Reference proteome</keyword>
<name>A0ABV3PUY0_9HYPH</name>
<keyword evidence="2" id="KW-1133">Transmembrane helix</keyword>
<comment type="caution">
    <text evidence="3">The sequence shown here is derived from an EMBL/GenBank/DDBJ whole genome shotgun (WGS) entry which is preliminary data.</text>
</comment>
<evidence type="ECO:0000256" key="2">
    <source>
        <dbReference type="SAM" id="Phobius"/>
    </source>
</evidence>
<keyword evidence="2" id="KW-0812">Transmembrane</keyword>
<dbReference type="RefSeq" id="WP_367626009.1">
    <property type="nucleotide sequence ID" value="NZ_JBFNQD010000013.1"/>
</dbReference>
<dbReference type="EMBL" id="JBFNQD010000013">
    <property type="protein sequence ID" value="MEW9309246.1"/>
    <property type="molecule type" value="Genomic_DNA"/>
</dbReference>
<feature type="compositionally biased region" description="Basic and acidic residues" evidence="1">
    <location>
        <begin position="116"/>
        <end position="127"/>
    </location>
</feature>
<feature type="compositionally biased region" description="Pro residues" evidence="1">
    <location>
        <begin position="65"/>
        <end position="85"/>
    </location>
</feature>
<organism evidence="3 4">
    <name type="scientific">Labrys neptuniae</name>
    <dbReference type="NCBI Taxonomy" id="376174"/>
    <lineage>
        <taxon>Bacteria</taxon>
        <taxon>Pseudomonadati</taxon>
        <taxon>Pseudomonadota</taxon>
        <taxon>Alphaproteobacteria</taxon>
        <taxon>Hyphomicrobiales</taxon>
        <taxon>Xanthobacteraceae</taxon>
        <taxon>Labrys</taxon>
    </lineage>
</organism>
<feature type="transmembrane region" description="Helical" evidence="2">
    <location>
        <begin position="22"/>
        <end position="42"/>
    </location>
</feature>
<feature type="compositionally biased region" description="Basic and acidic residues" evidence="1">
    <location>
        <begin position="140"/>
        <end position="149"/>
    </location>
</feature>
<accession>A0ABV3PUY0</accession>
<keyword evidence="2" id="KW-0472">Membrane</keyword>
<protein>
    <submittedName>
        <fullName evidence="3">DUF930 domain-containing protein</fullName>
    </submittedName>
</protein>
<feature type="region of interest" description="Disordered" evidence="1">
    <location>
        <begin position="61"/>
        <end position="173"/>
    </location>
</feature>
<reference evidence="3 4" key="1">
    <citation type="submission" date="2024-07" db="EMBL/GenBank/DDBJ databases">
        <title>Description of Labrys sedimenti sp. nov., isolated from a diclofenac-degrading enrichment culture.</title>
        <authorList>
            <person name="Tancsics A."/>
            <person name="Csepanyi A."/>
        </authorList>
    </citation>
    <scope>NUCLEOTIDE SEQUENCE [LARGE SCALE GENOMIC DNA]</scope>
    <source>
        <strain evidence="3 4">LMG 23578</strain>
    </source>
</reference>
<evidence type="ECO:0000313" key="3">
    <source>
        <dbReference type="EMBL" id="MEW9309246.1"/>
    </source>
</evidence>
<evidence type="ECO:0000313" key="4">
    <source>
        <dbReference type="Proteomes" id="UP001555786"/>
    </source>
</evidence>
<proteinExistence type="predicted"/>
<dbReference type="Proteomes" id="UP001555786">
    <property type="component" value="Unassembled WGS sequence"/>
</dbReference>
<evidence type="ECO:0000256" key="1">
    <source>
        <dbReference type="SAM" id="MobiDB-lite"/>
    </source>
</evidence>
<sequence length="310" mass="33350">MILAIFGSTSSGMRNDRQDQRWWKWSLLASLLLNLLVAALILPRSLVSPLKEEQTITVDLVQSVDPPPKPKPKAEAPPPASPAQPPAESAAKPPSSKATGDRQATQPVMKPVFLFGDKDRGPRRARDGNSSANGSASPPDRPDPAHTSEPKPLPVMTATADPAPQDVATKTPAAPAKINAQAQNQAQLNSKLPEAKTLFSQETTNDINAMLAMGSMSRGERAGQLCVTELHEQLLHASPSYVPDMLPRELLEQGSVLEDSKAAFAANSQWYDLSYRCEVDAKATKVIAFAFQVGNPVPRSDWKSRGLPSP</sequence>